<dbReference type="EMBL" id="HBIX01019010">
    <property type="protein sequence ID" value="CAE0720778.1"/>
    <property type="molecule type" value="Transcribed_RNA"/>
</dbReference>
<evidence type="ECO:0000259" key="5">
    <source>
        <dbReference type="Pfam" id="PF16861"/>
    </source>
</evidence>
<dbReference type="Pfam" id="PF16861">
    <property type="entry name" value="Carbam_trans_C"/>
    <property type="match status" value="1"/>
</dbReference>
<dbReference type="PANTHER" id="PTHR34847">
    <property type="entry name" value="NODULATION PROTEIN U"/>
    <property type="match status" value="1"/>
</dbReference>
<dbReference type="GO" id="GO:0003824">
    <property type="term" value="F:catalytic activity"/>
    <property type="evidence" value="ECO:0007669"/>
    <property type="project" value="InterPro"/>
</dbReference>
<reference evidence="6" key="1">
    <citation type="submission" date="2021-01" db="EMBL/GenBank/DDBJ databases">
        <authorList>
            <person name="Corre E."/>
            <person name="Pelletier E."/>
            <person name="Niang G."/>
            <person name="Scheremetjew M."/>
            <person name="Finn R."/>
            <person name="Kale V."/>
            <person name="Holt S."/>
            <person name="Cochrane G."/>
            <person name="Meng A."/>
            <person name="Brown T."/>
            <person name="Cohen L."/>
        </authorList>
    </citation>
    <scope>NUCLEOTIDE SEQUENCE</scope>
    <source>
        <strain evidence="6">10249 10 AB</strain>
    </source>
</reference>
<evidence type="ECO:0000256" key="3">
    <source>
        <dbReference type="SAM" id="SignalP"/>
    </source>
</evidence>
<comment type="similarity">
    <text evidence="1">Belongs to the NodU/CmcH family.</text>
</comment>
<feature type="region of interest" description="Disordered" evidence="2">
    <location>
        <begin position="542"/>
        <end position="566"/>
    </location>
</feature>
<name>A0A7S4AMR8_9STRA</name>
<feature type="signal peptide" evidence="3">
    <location>
        <begin position="1"/>
        <end position="20"/>
    </location>
</feature>
<dbReference type="Pfam" id="PF02543">
    <property type="entry name" value="Carbam_trans_N"/>
    <property type="match status" value="1"/>
</dbReference>
<accession>A0A7S4AMR8</accession>
<dbReference type="InterPro" id="IPR038152">
    <property type="entry name" value="Carbam_trans_C_sf"/>
</dbReference>
<evidence type="ECO:0000256" key="1">
    <source>
        <dbReference type="ARBA" id="ARBA00006129"/>
    </source>
</evidence>
<feature type="domain" description="Carbamoyltransferase" evidence="4">
    <location>
        <begin position="79"/>
        <end position="527"/>
    </location>
</feature>
<dbReference type="InterPro" id="IPR051338">
    <property type="entry name" value="NodU/CmcH_Carbamoyltrnsfr"/>
</dbReference>
<proteinExistence type="inferred from homology"/>
<dbReference type="Gene3D" id="3.30.420.40">
    <property type="match status" value="1"/>
</dbReference>
<organism evidence="6">
    <name type="scientific">Pseudo-nitzschia australis</name>
    <dbReference type="NCBI Taxonomy" id="44445"/>
    <lineage>
        <taxon>Eukaryota</taxon>
        <taxon>Sar</taxon>
        <taxon>Stramenopiles</taxon>
        <taxon>Ochrophyta</taxon>
        <taxon>Bacillariophyta</taxon>
        <taxon>Bacillariophyceae</taxon>
        <taxon>Bacillariophycidae</taxon>
        <taxon>Bacillariales</taxon>
        <taxon>Bacillariaceae</taxon>
        <taxon>Pseudo-nitzschia</taxon>
    </lineage>
</organism>
<evidence type="ECO:0000313" key="6">
    <source>
        <dbReference type="EMBL" id="CAE0720778.1"/>
    </source>
</evidence>
<gene>
    <name evidence="6" type="ORF">PAUS00366_LOCUS13532</name>
</gene>
<evidence type="ECO:0000256" key="2">
    <source>
        <dbReference type="SAM" id="MobiDB-lite"/>
    </source>
</evidence>
<evidence type="ECO:0000259" key="4">
    <source>
        <dbReference type="Pfam" id="PF02543"/>
    </source>
</evidence>
<keyword evidence="3" id="KW-0732">Signal</keyword>
<dbReference type="InterPro" id="IPR031730">
    <property type="entry name" value="Carbam_trans_C"/>
</dbReference>
<protein>
    <recommendedName>
        <fullName evidence="7">Carbamoyltransferase</fullName>
    </recommendedName>
</protein>
<dbReference type="Gene3D" id="3.90.870.20">
    <property type="entry name" value="Carbamoyltransferase, C-terminal domain"/>
    <property type="match status" value="1"/>
</dbReference>
<feature type="domain" description="Carbamoyltransferase C-terminal" evidence="5">
    <location>
        <begin position="611"/>
        <end position="786"/>
    </location>
</feature>
<feature type="chain" id="PRO_5031103943" description="Carbamoyltransferase" evidence="3">
    <location>
        <begin position="21"/>
        <end position="930"/>
    </location>
</feature>
<dbReference type="AlphaFoldDB" id="A0A7S4AMR8"/>
<dbReference type="PANTHER" id="PTHR34847:SF1">
    <property type="entry name" value="NODULATION PROTEIN U"/>
    <property type="match status" value="1"/>
</dbReference>
<feature type="region of interest" description="Disordered" evidence="2">
    <location>
        <begin position="425"/>
        <end position="447"/>
    </location>
</feature>
<dbReference type="InterPro" id="IPR003696">
    <property type="entry name" value="Carbtransf_dom"/>
</dbReference>
<sequence length="930" mass="104267">MVVPRVGATFFLWSLSIAVAHLCECSAWVTTTNPTSYKSENSLFSTPFELDYYEDPQNPYGADDDISSLACPPDTKLVIGLNKYTHDTSLCAADAKTGKVLFAVSKERLSRKKHDAGNVASMVEVCLDALDLDYDDAVEKVVMNNHHHRILPLENDRMHMQWEVGLNINGGSEGDEYDDEFNLLDVVDDDYKVELSHHLAHAYSTATQAPFAKGMVVVMDGMGETYRTMLQAKKTKDSTYVSDFSFPPKDKDNDDGFAFDCIPSDLAEQAQYSPFDWREAESVYIFEKKANTIDLRPVFKRFTPERSPPTLYNHGFENMDSVGALYSRASSHIFGDWNACGKVMGLAPWMIHSWKRKESSLLSEDESVEVKPEEESRRILQGTLYSEDEEKKFQKNKDIITGMPLIARMDADLFDGQGNLIPKRRYDFDDSEENSNSSEQKDGKGARLPTRVAIEAISLAHRIQVDVEDITIDFVKHFQDITGEDNLCIAGGVGLNSVLNGKLSRELGFKKTFISPYPGDDGIAVGCCAYGLFGNESLDKLKREENTDSEENDSTKGEQARPPIWKAPISPYLGPDPSEMAIKAAVEAAIPWLEVDIVRDEGTRLDMTVEEIDIGGVVALYQGRSELGPRALGHRSILADPRKKGLVRFINQHVKKRESFRPFAPSVLAEHVSDWFEAEEYDDNNFSPFMSLTAMVRKEKRARIPAVTHVDGSSRLQTVTPEADGLYHRLITKFFELTGVPMVLNTSFNTLPGEPIVESPEDAIRSFLCSMGSIEMLVMGDYIIKRKKPDLRALLGETDQREQEFTVEPTCPKRTGPTTFETTFEADEDEMDKSQIITTTRVRMPDRPMHSDGGGAWFYILDELEGELLSICDGSANLNEILAEYTAAASSADEKEGGELSNDRVEDTQVMLQNIVHRLVRLYEHTLISW</sequence>
<evidence type="ECO:0008006" key="7">
    <source>
        <dbReference type="Google" id="ProtNLM"/>
    </source>
</evidence>
<dbReference type="CDD" id="cd24033">
    <property type="entry name" value="ASKHA_NBD_NodU_CmcH-like_N"/>
    <property type="match status" value="1"/>
</dbReference>